<dbReference type="EMBL" id="CP002546">
    <property type="protein sequence ID" value="ADY60933.1"/>
    <property type="molecule type" value="Genomic_DNA"/>
</dbReference>
<dbReference type="PANTHER" id="PTHR46173">
    <property type="entry name" value="CCA TRNA NUCLEOTIDYLTRANSFERASE 1, MITOCHONDRIAL"/>
    <property type="match status" value="1"/>
</dbReference>
<keyword evidence="7" id="KW-0460">Magnesium</keyword>
<dbReference type="SUPFAM" id="SSF81301">
    <property type="entry name" value="Nucleotidyltransferase"/>
    <property type="match status" value="1"/>
</dbReference>
<dbReference type="InterPro" id="IPR032828">
    <property type="entry name" value="PolyA_RNA-bd"/>
</dbReference>
<keyword evidence="2 8" id="KW-0808">Transferase</keyword>
<evidence type="ECO:0000259" key="10">
    <source>
        <dbReference type="Pfam" id="PF12627"/>
    </source>
</evidence>
<evidence type="ECO:0000256" key="5">
    <source>
        <dbReference type="ARBA" id="ARBA00022723"/>
    </source>
</evidence>
<dbReference type="Proteomes" id="UP000006860">
    <property type="component" value="Chromosome"/>
</dbReference>
<dbReference type="eggNOG" id="COG0617">
    <property type="taxonomic scope" value="Bacteria"/>
</dbReference>
<evidence type="ECO:0000313" key="12">
    <source>
        <dbReference type="Proteomes" id="UP000006860"/>
    </source>
</evidence>
<dbReference type="Gene3D" id="3.30.460.10">
    <property type="entry name" value="Beta Polymerase, domain 2"/>
    <property type="match status" value="1"/>
</dbReference>
<dbReference type="InterPro" id="IPR002646">
    <property type="entry name" value="PolA_pol_head_dom"/>
</dbReference>
<dbReference type="InterPro" id="IPR043519">
    <property type="entry name" value="NT_sf"/>
</dbReference>
<keyword evidence="4 11" id="KW-0548">Nucleotidyltransferase</keyword>
<feature type="domain" description="Poly A polymerase head" evidence="9">
    <location>
        <begin position="26"/>
        <end position="147"/>
    </location>
</feature>
<reference evidence="12" key="1">
    <citation type="submission" date="2011-02" db="EMBL/GenBank/DDBJ databases">
        <title>The complete genome of Planctomyces brasiliensis DSM 5305.</title>
        <authorList>
            <person name="Lucas S."/>
            <person name="Copeland A."/>
            <person name="Lapidus A."/>
            <person name="Bruce D."/>
            <person name="Goodwin L."/>
            <person name="Pitluck S."/>
            <person name="Kyrpides N."/>
            <person name="Mavromatis K."/>
            <person name="Pagani I."/>
            <person name="Ivanova N."/>
            <person name="Ovchinnikova G."/>
            <person name="Lu M."/>
            <person name="Detter J.C."/>
            <person name="Han C."/>
            <person name="Land M."/>
            <person name="Hauser L."/>
            <person name="Markowitz V."/>
            <person name="Cheng J.-F."/>
            <person name="Hugenholtz P."/>
            <person name="Woyke T."/>
            <person name="Wu D."/>
            <person name="Tindall B."/>
            <person name="Pomrenke H.G."/>
            <person name="Brambilla E."/>
            <person name="Klenk H.-P."/>
            <person name="Eisen J.A."/>
        </authorList>
    </citation>
    <scope>NUCLEOTIDE SEQUENCE [LARGE SCALE GENOMIC DNA]</scope>
    <source>
        <strain evidence="12">ATCC 49424 / DSM 5305 / JCM 21570 / NBRC 103401 / IFAM 1448</strain>
    </source>
</reference>
<organism evidence="11 12">
    <name type="scientific">Rubinisphaera brasiliensis (strain ATCC 49424 / DSM 5305 / JCM 21570 / IAM 15109 / NBRC 103401 / IFAM 1448)</name>
    <name type="common">Planctomyces brasiliensis</name>
    <dbReference type="NCBI Taxonomy" id="756272"/>
    <lineage>
        <taxon>Bacteria</taxon>
        <taxon>Pseudomonadati</taxon>
        <taxon>Planctomycetota</taxon>
        <taxon>Planctomycetia</taxon>
        <taxon>Planctomycetales</taxon>
        <taxon>Planctomycetaceae</taxon>
        <taxon>Rubinisphaera</taxon>
    </lineage>
</organism>
<dbReference type="CDD" id="cd05398">
    <property type="entry name" value="NT_ClassII-CCAase"/>
    <property type="match status" value="1"/>
</dbReference>
<evidence type="ECO:0000256" key="6">
    <source>
        <dbReference type="ARBA" id="ARBA00022741"/>
    </source>
</evidence>
<dbReference type="STRING" id="756272.Plabr_3336"/>
<dbReference type="PROSITE" id="PS51257">
    <property type="entry name" value="PROKAR_LIPOPROTEIN"/>
    <property type="match status" value="1"/>
</dbReference>
<proteinExistence type="inferred from homology"/>
<dbReference type="GO" id="GO:0046872">
    <property type="term" value="F:metal ion binding"/>
    <property type="evidence" value="ECO:0007669"/>
    <property type="project" value="UniProtKB-KW"/>
</dbReference>
<evidence type="ECO:0000256" key="4">
    <source>
        <dbReference type="ARBA" id="ARBA00022695"/>
    </source>
</evidence>
<evidence type="ECO:0000256" key="7">
    <source>
        <dbReference type="ARBA" id="ARBA00022842"/>
    </source>
</evidence>
<comment type="similarity">
    <text evidence="8">Belongs to the tRNA nucleotidyltransferase/poly(A) polymerase family.</text>
</comment>
<gene>
    <name evidence="11" type="ordered locus">Plabr_3336</name>
</gene>
<dbReference type="GO" id="GO:0000166">
    <property type="term" value="F:nucleotide binding"/>
    <property type="evidence" value="ECO:0007669"/>
    <property type="project" value="UniProtKB-KW"/>
</dbReference>
<evidence type="ECO:0000256" key="3">
    <source>
        <dbReference type="ARBA" id="ARBA00022694"/>
    </source>
</evidence>
<keyword evidence="8" id="KW-0694">RNA-binding</keyword>
<dbReference type="Pfam" id="PF01743">
    <property type="entry name" value="PolyA_pol"/>
    <property type="match status" value="1"/>
</dbReference>
<keyword evidence="12" id="KW-1185">Reference proteome</keyword>
<dbReference type="PANTHER" id="PTHR46173:SF1">
    <property type="entry name" value="CCA TRNA NUCLEOTIDYLTRANSFERASE 1, MITOCHONDRIAL"/>
    <property type="match status" value="1"/>
</dbReference>
<dbReference type="KEGG" id="pbs:Plabr_3336"/>
<keyword evidence="6" id="KW-0547">Nucleotide-binding</keyword>
<feature type="domain" description="tRNA nucleotidyltransferase/poly(A) polymerase RNA and SrmB- binding" evidence="10">
    <location>
        <begin position="174"/>
        <end position="233"/>
    </location>
</feature>
<keyword evidence="3" id="KW-0819">tRNA processing</keyword>
<dbReference type="RefSeq" id="WP_013629653.1">
    <property type="nucleotide sequence ID" value="NC_015174.1"/>
</dbReference>
<evidence type="ECO:0000256" key="2">
    <source>
        <dbReference type="ARBA" id="ARBA00022679"/>
    </source>
</evidence>
<dbReference type="GO" id="GO:0000049">
    <property type="term" value="F:tRNA binding"/>
    <property type="evidence" value="ECO:0007669"/>
    <property type="project" value="TreeGrafter"/>
</dbReference>
<sequence>MSSPARQFAVEVVQRLVEAGYQALWAGGCVRDFLLEGEPADFDVATDARPDQVRKLFGRRRTLAVGESFGVIIVLGPKEAGQVEVATFRTDATYSDGRRPDAITFSTPQEDALRRDFTINGMFYDPLAEELIDYVGGQSDLEARIVRAIGDPHARIEEDKLRMLRALRFAARFDFVLDEATMLAIRTHGPQIEVVSQERITDEFRKMLRHPSRARGMEMIAESGLLTHVLPEIIDCWGDGNYATNTLEMLQLQRVAGFQLAAAIAFRCLSERVATGPQDRHRASELDVLGKRLRLSNQECDDISWLAGHYRQIQNAEALTLAELKPLLADSRRDQLIEFARLADVVERHAPRGATYCEQYLQQTPQELLDPPPLLTGGDLIAMGQRPGKHFATVLAEVRAAQLNERLESPEQAMALANELLKQSGN</sequence>
<name>F0SL50_RUBBR</name>
<dbReference type="OrthoDB" id="9805698at2"/>
<evidence type="ECO:0000313" key="11">
    <source>
        <dbReference type="EMBL" id="ADY60933.1"/>
    </source>
</evidence>
<dbReference type="AlphaFoldDB" id="F0SL50"/>
<dbReference type="InterPro" id="IPR050264">
    <property type="entry name" value="Bact_CCA-adding_enz_type3_sf"/>
</dbReference>
<evidence type="ECO:0000256" key="8">
    <source>
        <dbReference type="RuleBase" id="RU003953"/>
    </source>
</evidence>
<keyword evidence="5" id="KW-0479">Metal-binding</keyword>
<protein>
    <submittedName>
        <fullName evidence="11">Polynucleotide adenylyltransferase region</fullName>
    </submittedName>
</protein>
<dbReference type="Pfam" id="PF12627">
    <property type="entry name" value="PolyA_pol_RNAbd"/>
    <property type="match status" value="1"/>
</dbReference>
<dbReference type="SUPFAM" id="SSF81891">
    <property type="entry name" value="Poly A polymerase C-terminal region-like"/>
    <property type="match status" value="1"/>
</dbReference>
<accession>F0SL50</accession>
<dbReference type="GO" id="GO:0016779">
    <property type="term" value="F:nucleotidyltransferase activity"/>
    <property type="evidence" value="ECO:0007669"/>
    <property type="project" value="UniProtKB-KW"/>
</dbReference>
<evidence type="ECO:0000259" key="9">
    <source>
        <dbReference type="Pfam" id="PF01743"/>
    </source>
</evidence>
<comment type="cofactor">
    <cofactor evidence="1">
        <name>Mg(2+)</name>
        <dbReference type="ChEBI" id="CHEBI:18420"/>
    </cofactor>
</comment>
<dbReference type="Gene3D" id="1.10.3090.10">
    <property type="entry name" value="cca-adding enzyme, domain 2"/>
    <property type="match status" value="1"/>
</dbReference>
<dbReference type="GO" id="GO:0008033">
    <property type="term" value="P:tRNA processing"/>
    <property type="evidence" value="ECO:0007669"/>
    <property type="project" value="UniProtKB-KW"/>
</dbReference>
<dbReference type="HOGENOM" id="CLU_015961_3_0_0"/>
<evidence type="ECO:0000256" key="1">
    <source>
        <dbReference type="ARBA" id="ARBA00001946"/>
    </source>
</evidence>